<keyword evidence="3" id="KW-1185">Reference proteome</keyword>
<evidence type="ECO:0000313" key="2">
    <source>
        <dbReference type="EMBL" id="MQL87197.1"/>
    </source>
</evidence>
<feature type="region of interest" description="Disordered" evidence="1">
    <location>
        <begin position="123"/>
        <end position="163"/>
    </location>
</feature>
<comment type="caution">
    <text evidence="2">The sequence shown here is derived from an EMBL/GenBank/DDBJ whole genome shotgun (WGS) entry which is preliminary data.</text>
</comment>
<proteinExistence type="predicted"/>
<dbReference type="Proteomes" id="UP000652761">
    <property type="component" value="Unassembled WGS sequence"/>
</dbReference>
<protein>
    <submittedName>
        <fullName evidence="2">Uncharacterized protein</fullName>
    </submittedName>
</protein>
<gene>
    <name evidence="2" type="ORF">Taro_019733</name>
</gene>
<dbReference type="AlphaFoldDB" id="A0A843UXM2"/>
<accession>A0A843UXM2</accession>
<sequence>MFVPCSARRRCFYLREGPNGCVLRVEVGTPDSFALSMIPSPSRPCDIPYVAFLKATWPMSPSQSRHLTGKATPPSVAFLKATGSMPPSQPRELSWLVWDAEDSLEFYPAQAIQSFFSLPRSLRPRNRESSQQRQGARRAEETGRRSGSPLSVGGDRENRVLGVGQGSGSRVVTEVSYEDSSLLAYVVLTVGATVLHLVEFWVVVATTGKSQCDLVVPLHLLFTPTGVVTEGHVATVIPVAPAFDVASLLTCQVVAASRWDAFWSGLGSRRDKVCIATSHPIAFWGPEAKSLGRLSLSLLWLFLLSLLLFEGQSFPLSGGWSLVESAARVELGSGVVERGGAAVAS</sequence>
<evidence type="ECO:0000313" key="3">
    <source>
        <dbReference type="Proteomes" id="UP000652761"/>
    </source>
</evidence>
<dbReference type="EMBL" id="NMUH01000960">
    <property type="protein sequence ID" value="MQL87197.1"/>
    <property type="molecule type" value="Genomic_DNA"/>
</dbReference>
<reference evidence="2" key="1">
    <citation type="submission" date="2017-07" db="EMBL/GenBank/DDBJ databases">
        <title>Taro Niue Genome Assembly and Annotation.</title>
        <authorList>
            <person name="Atibalentja N."/>
            <person name="Keating K."/>
            <person name="Fields C.J."/>
        </authorList>
    </citation>
    <scope>NUCLEOTIDE SEQUENCE</scope>
    <source>
        <strain evidence="2">Niue_2</strain>
        <tissue evidence="2">Leaf</tissue>
    </source>
</reference>
<name>A0A843UXM2_COLES</name>
<evidence type="ECO:0000256" key="1">
    <source>
        <dbReference type="SAM" id="MobiDB-lite"/>
    </source>
</evidence>
<organism evidence="2 3">
    <name type="scientific">Colocasia esculenta</name>
    <name type="common">Wild taro</name>
    <name type="synonym">Arum esculentum</name>
    <dbReference type="NCBI Taxonomy" id="4460"/>
    <lineage>
        <taxon>Eukaryota</taxon>
        <taxon>Viridiplantae</taxon>
        <taxon>Streptophyta</taxon>
        <taxon>Embryophyta</taxon>
        <taxon>Tracheophyta</taxon>
        <taxon>Spermatophyta</taxon>
        <taxon>Magnoliopsida</taxon>
        <taxon>Liliopsida</taxon>
        <taxon>Araceae</taxon>
        <taxon>Aroideae</taxon>
        <taxon>Colocasieae</taxon>
        <taxon>Colocasia</taxon>
    </lineage>
</organism>